<name>A0A3P9J988_ORYLA</name>
<protein>
    <submittedName>
        <fullName evidence="1">Uncharacterized protein</fullName>
    </submittedName>
</protein>
<organism evidence="1 2">
    <name type="scientific">Oryzias latipes</name>
    <name type="common">Japanese rice fish</name>
    <name type="synonym">Japanese killifish</name>
    <dbReference type="NCBI Taxonomy" id="8090"/>
    <lineage>
        <taxon>Eukaryota</taxon>
        <taxon>Metazoa</taxon>
        <taxon>Chordata</taxon>
        <taxon>Craniata</taxon>
        <taxon>Vertebrata</taxon>
        <taxon>Euteleostomi</taxon>
        <taxon>Actinopterygii</taxon>
        <taxon>Neopterygii</taxon>
        <taxon>Teleostei</taxon>
        <taxon>Neoteleostei</taxon>
        <taxon>Acanthomorphata</taxon>
        <taxon>Ovalentaria</taxon>
        <taxon>Atherinomorphae</taxon>
        <taxon>Beloniformes</taxon>
        <taxon>Adrianichthyidae</taxon>
        <taxon>Oryziinae</taxon>
        <taxon>Oryzias</taxon>
    </lineage>
</organism>
<reference evidence="1" key="4">
    <citation type="submission" date="2025-09" db="UniProtKB">
        <authorList>
            <consortium name="Ensembl"/>
        </authorList>
    </citation>
    <scope>IDENTIFICATION</scope>
    <source>
        <strain evidence="1">HSOK</strain>
    </source>
</reference>
<evidence type="ECO:0000313" key="2">
    <source>
        <dbReference type="Proteomes" id="UP000265200"/>
    </source>
</evidence>
<accession>A0A3P9J988</accession>
<evidence type="ECO:0000313" key="1">
    <source>
        <dbReference type="Ensembl" id="ENSORLP00015028857.1"/>
    </source>
</evidence>
<proteinExistence type="predicted"/>
<sequence>GRQEPKSLWLRPTKPLPLLLESASAVCLFQHKNNLQTLAKMDVHIVHLIRNRLAYRGFLGGESVCACVCVLARGRCWQRLLFLEASLHLYFFVHLFSNAKY</sequence>
<dbReference type="Proteomes" id="UP000265200">
    <property type="component" value="Chromosome 24"/>
</dbReference>
<dbReference type="AlphaFoldDB" id="A0A3P9J988"/>
<reference evidence="1 2" key="2">
    <citation type="submission" date="2017-04" db="EMBL/GenBank/DDBJ databases">
        <title>CpG methylation of centromeres and impact of large insertions on vertebrate speciation.</title>
        <authorList>
            <person name="Ichikawa K."/>
            <person name="Yoshimura J."/>
            <person name="Morishita S."/>
        </authorList>
    </citation>
    <scope>NUCLEOTIDE SEQUENCE</scope>
    <source>
        <strain evidence="1 2">HSOK</strain>
    </source>
</reference>
<dbReference type="Ensembl" id="ENSORLT00015017690.1">
    <property type="protein sequence ID" value="ENSORLP00015028857.1"/>
    <property type="gene ID" value="ENSORLG00015011693.1"/>
</dbReference>
<reference key="1">
    <citation type="journal article" date="2007" name="Nature">
        <title>The medaka draft genome and insights into vertebrate genome evolution.</title>
        <authorList>
            <person name="Kasahara M."/>
            <person name="Naruse K."/>
            <person name="Sasaki S."/>
            <person name="Nakatani Y."/>
            <person name="Qu W."/>
            <person name="Ahsan B."/>
            <person name="Yamada T."/>
            <person name="Nagayasu Y."/>
            <person name="Doi K."/>
            <person name="Kasai Y."/>
            <person name="Jindo T."/>
            <person name="Kobayashi D."/>
            <person name="Shimada A."/>
            <person name="Toyoda A."/>
            <person name="Kuroki Y."/>
            <person name="Fujiyama A."/>
            <person name="Sasaki T."/>
            <person name="Shimizu A."/>
            <person name="Asakawa S."/>
            <person name="Shimizu N."/>
            <person name="Hashimoto S."/>
            <person name="Yang J."/>
            <person name="Lee Y."/>
            <person name="Matsushima K."/>
            <person name="Sugano S."/>
            <person name="Sakaizumi M."/>
            <person name="Narita T."/>
            <person name="Ohishi K."/>
            <person name="Haga S."/>
            <person name="Ohta F."/>
            <person name="Nomoto H."/>
            <person name="Nogata K."/>
            <person name="Morishita T."/>
            <person name="Endo T."/>
            <person name="Shin-I T."/>
            <person name="Takeda H."/>
            <person name="Morishita S."/>
            <person name="Kohara Y."/>
        </authorList>
    </citation>
    <scope>NUCLEOTIDE SEQUENCE [LARGE SCALE GENOMIC DNA]</scope>
    <source>
        <strain>Hd-rR</strain>
    </source>
</reference>
<reference evidence="1" key="3">
    <citation type="submission" date="2025-08" db="UniProtKB">
        <authorList>
            <consortium name="Ensembl"/>
        </authorList>
    </citation>
    <scope>IDENTIFICATION</scope>
    <source>
        <strain evidence="1">HSOK</strain>
    </source>
</reference>